<comment type="caution">
    <text evidence="1">The sequence shown here is derived from an EMBL/GenBank/DDBJ whole genome shotgun (WGS) entry which is preliminary data.</text>
</comment>
<dbReference type="Proteomes" id="UP000663827">
    <property type="component" value="Unassembled WGS sequence"/>
</dbReference>
<accession>A0A8H3E1Y7</accession>
<protein>
    <submittedName>
        <fullName evidence="1">Uncharacterized protein</fullName>
    </submittedName>
</protein>
<reference evidence="1" key="1">
    <citation type="submission" date="2021-01" db="EMBL/GenBank/DDBJ databases">
        <authorList>
            <person name="Kaushik A."/>
        </authorList>
    </citation>
    <scope>NUCLEOTIDE SEQUENCE</scope>
    <source>
        <strain evidence="1">AG5</strain>
    </source>
</reference>
<organism evidence="1 2">
    <name type="scientific">Rhizoctonia solani</name>
    <dbReference type="NCBI Taxonomy" id="456999"/>
    <lineage>
        <taxon>Eukaryota</taxon>
        <taxon>Fungi</taxon>
        <taxon>Dikarya</taxon>
        <taxon>Basidiomycota</taxon>
        <taxon>Agaricomycotina</taxon>
        <taxon>Agaricomycetes</taxon>
        <taxon>Cantharellales</taxon>
        <taxon>Ceratobasidiaceae</taxon>
        <taxon>Rhizoctonia</taxon>
    </lineage>
</organism>
<gene>
    <name evidence="1" type="ORF">RDB_LOCUS75201</name>
</gene>
<sequence>MLAILESFCPTRMVGTTRARSAALNVARSQDAVIPAVNSVEETVIPSHPLAGIIAAPEVEQVILEMLHSGISESVIRSIFDTGYYEIVVPPEPAWTPYIAVTYTNDVAEGHIHGLNSQPVQDTIFLTTPKLGMTADERGEYEEDAWDGFQLSSINYYQESGEMDAIPWPVLYTIAEMEDLEPVSGLQIYFSDCDYNSLDPSVSAMNNGVTPWYRSKSFPSSPQVDTCTQEWSSDYELGDLQNLVAFDEDAELEQDSNVSTNSDPESEYADMDWIGGIKQEPVEPSLLFNSEKADMKICA</sequence>
<dbReference type="AlphaFoldDB" id="A0A8H3E1Y7"/>
<evidence type="ECO:0000313" key="2">
    <source>
        <dbReference type="Proteomes" id="UP000663827"/>
    </source>
</evidence>
<dbReference type="EMBL" id="CAJNJQ010001513">
    <property type="protein sequence ID" value="CAE7141050.1"/>
    <property type="molecule type" value="Genomic_DNA"/>
</dbReference>
<proteinExistence type="predicted"/>
<name>A0A8H3E1Y7_9AGAM</name>
<evidence type="ECO:0000313" key="1">
    <source>
        <dbReference type="EMBL" id="CAE7141050.1"/>
    </source>
</evidence>